<dbReference type="AlphaFoldDB" id="K1WVK0"/>
<reference evidence="1 2" key="1">
    <citation type="journal article" date="2012" name="BMC Genomics">
        <title>Sequencing the genome of Marssonina brunnea reveals fungus-poplar co-evolution.</title>
        <authorList>
            <person name="Zhu S."/>
            <person name="Cao Y.-Z."/>
            <person name="Jiang C."/>
            <person name="Tan B.-Y."/>
            <person name="Wang Z."/>
            <person name="Feng S."/>
            <person name="Zhang L."/>
            <person name="Su X.-H."/>
            <person name="Brejova B."/>
            <person name="Vinar T."/>
            <person name="Xu M."/>
            <person name="Wang M.-X."/>
            <person name="Zhang S.-G."/>
            <person name="Huang M.-R."/>
            <person name="Wu R."/>
            <person name="Zhou Y."/>
        </authorList>
    </citation>
    <scope>NUCLEOTIDE SEQUENCE [LARGE SCALE GENOMIC DNA]</scope>
    <source>
        <strain evidence="1 2">MB_m1</strain>
    </source>
</reference>
<dbReference type="Gene3D" id="1.20.140.10">
    <property type="entry name" value="Butyryl-CoA Dehydrogenase, subunit A, domain 3"/>
    <property type="match status" value="1"/>
</dbReference>
<protein>
    <submittedName>
        <fullName evidence="1">Acyl-CoA dehydrogenase family protein</fullName>
    </submittedName>
</protein>
<dbReference type="EMBL" id="JH921455">
    <property type="protein sequence ID" value="EKD12673.1"/>
    <property type="molecule type" value="Genomic_DNA"/>
</dbReference>
<dbReference type="GO" id="GO:0016627">
    <property type="term" value="F:oxidoreductase activity, acting on the CH-CH group of donors"/>
    <property type="evidence" value="ECO:0007669"/>
    <property type="project" value="InterPro"/>
</dbReference>
<dbReference type="OrthoDB" id="9988775at2759"/>
<keyword evidence="2" id="KW-1185">Reference proteome</keyword>
<sequence length="70" mass="7541">MPTDHTTLSFTDVFLPDSAILGKEGYGLALGHTFVRENRLRQAASSLGAAASIRASKLSTQVELLRLLIL</sequence>
<dbReference type="Proteomes" id="UP000006753">
    <property type="component" value="Unassembled WGS sequence"/>
</dbReference>
<organism evidence="1 2">
    <name type="scientific">Marssonina brunnea f. sp. multigermtubi (strain MB_m1)</name>
    <name type="common">Marssonina leaf spot fungus</name>
    <dbReference type="NCBI Taxonomy" id="1072389"/>
    <lineage>
        <taxon>Eukaryota</taxon>
        <taxon>Fungi</taxon>
        <taxon>Dikarya</taxon>
        <taxon>Ascomycota</taxon>
        <taxon>Pezizomycotina</taxon>
        <taxon>Leotiomycetes</taxon>
        <taxon>Helotiales</taxon>
        <taxon>Drepanopezizaceae</taxon>
        <taxon>Drepanopeziza</taxon>
    </lineage>
</organism>
<name>K1WVK0_MARBU</name>
<dbReference type="InterPro" id="IPR046373">
    <property type="entry name" value="Acyl-CoA_Oxase/DH_mid-dom_sf"/>
</dbReference>
<proteinExistence type="predicted"/>
<accession>K1WVK0</accession>
<gene>
    <name evidence="1" type="ORF">MBM_09242</name>
</gene>
<dbReference type="KEGG" id="mbe:MBM_09242"/>
<dbReference type="Gene3D" id="2.40.110.10">
    <property type="entry name" value="Butyryl-CoA Dehydrogenase, subunit A, domain 2"/>
    <property type="match status" value="1"/>
</dbReference>
<dbReference type="InParanoid" id="K1WVK0"/>
<evidence type="ECO:0000313" key="1">
    <source>
        <dbReference type="EMBL" id="EKD12673.1"/>
    </source>
</evidence>
<evidence type="ECO:0000313" key="2">
    <source>
        <dbReference type="Proteomes" id="UP000006753"/>
    </source>
</evidence>
<dbReference type="HOGENOM" id="CLU_2758294_0_0_1"/>